<feature type="transmembrane region" description="Helical" evidence="1">
    <location>
        <begin position="1136"/>
        <end position="1156"/>
    </location>
</feature>
<dbReference type="InParanoid" id="A7RKB3"/>
<dbReference type="EMBL" id="DS469515">
    <property type="protein sequence ID" value="EDO48138.1"/>
    <property type="molecule type" value="Genomic_DNA"/>
</dbReference>
<keyword evidence="1" id="KW-0812">Transmembrane</keyword>
<evidence type="ECO:0000313" key="4">
    <source>
        <dbReference type="Proteomes" id="UP000001593"/>
    </source>
</evidence>
<dbReference type="PANTHER" id="PTHR32158">
    <property type="entry name" value="RING-TYPE DOMAIN-CONTAINING PROTEIN"/>
    <property type="match status" value="1"/>
</dbReference>
<dbReference type="HOGENOM" id="CLU_003549_1_0_1"/>
<keyword evidence="2" id="KW-0732">Signal</keyword>
<feature type="transmembrane region" description="Helical" evidence="1">
    <location>
        <begin position="976"/>
        <end position="1001"/>
    </location>
</feature>
<feature type="transmembrane region" description="Helical" evidence="1">
    <location>
        <begin position="937"/>
        <end position="955"/>
    </location>
</feature>
<reference evidence="3 4" key="1">
    <citation type="journal article" date="2007" name="Science">
        <title>Sea anemone genome reveals ancestral eumetazoan gene repertoire and genomic organization.</title>
        <authorList>
            <person name="Putnam N.H."/>
            <person name="Srivastava M."/>
            <person name="Hellsten U."/>
            <person name="Dirks B."/>
            <person name="Chapman J."/>
            <person name="Salamov A."/>
            <person name="Terry A."/>
            <person name="Shapiro H."/>
            <person name="Lindquist E."/>
            <person name="Kapitonov V.V."/>
            <person name="Jurka J."/>
            <person name="Genikhovich G."/>
            <person name="Grigoriev I.V."/>
            <person name="Lucas S.M."/>
            <person name="Steele R.E."/>
            <person name="Finnerty J.R."/>
            <person name="Technau U."/>
            <person name="Martindale M.Q."/>
            <person name="Rokhsar D.S."/>
        </authorList>
    </citation>
    <scope>NUCLEOTIDE SEQUENCE [LARGE SCALE GENOMIC DNA]</scope>
    <source>
        <strain evidence="4">CH2 X CH6</strain>
    </source>
</reference>
<feature type="transmembrane region" description="Helical" evidence="1">
    <location>
        <begin position="1162"/>
        <end position="1187"/>
    </location>
</feature>
<gene>
    <name evidence="3" type="ORF">NEMVEDRAFT_v1g198360</name>
</gene>
<accession>A7RKB3</accession>
<evidence type="ECO:0000256" key="2">
    <source>
        <dbReference type="SAM" id="SignalP"/>
    </source>
</evidence>
<keyword evidence="1" id="KW-0472">Membrane</keyword>
<name>A7RKB3_NEMVE</name>
<evidence type="ECO:0000313" key="3">
    <source>
        <dbReference type="EMBL" id="EDO48138.1"/>
    </source>
</evidence>
<feature type="transmembrane region" description="Helical" evidence="1">
    <location>
        <begin position="1081"/>
        <end position="1099"/>
    </location>
</feature>
<dbReference type="PhylomeDB" id="A7RKB3"/>
<organism evidence="3 4">
    <name type="scientific">Nematostella vectensis</name>
    <name type="common">Starlet sea anemone</name>
    <dbReference type="NCBI Taxonomy" id="45351"/>
    <lineage>
        <taxon>Eukaryota</taxon>
        <taxon>Metazoa</taxon>
        <taxon>Cnidaria</taxon>
        <taxon>Anthozoa</taxon>
        <taxon>Hexacorallia</taxon>
        <taxon>Actiniaria</taxon>
        <taxon>Edwardsiidae</taxon>
        <taxon>Nematostella</taxon>
    </lineage>
</organism>
<feature type="transmembrane region" description="Helical" evidence="1">
    <location>
        <begin position="852"/>
        <end position="874"/>
    </location>
</feature>
<keyword evidence="4" id="KW-1185">Reference proteome</keyword>
<dbReference type="Proteomes" id="UP000001593">
    <property type="component" value="Unassembled WGS sequence"/>
</dbReference>
<evidence type="ECO:0000256" key="1">
    <source>
        <dbReference type="SAM" id="Phobius"/>
    </source>
</evidence>
<dbReference type="AlphaFoldDB" id="A7RKB3"/>
<feature type="transmembrane region" description="Helical" evidence="1">
    <location>
        <begin position="1105"/>
        <end position="1124"/>
    </location>
</feature>
<dbReference type="SUPFAM" id="SSF51126">
    <property type="entry name" value="Pectin lyase-like"/>
    <property type="match status" value="1"/>
</dbReference>
<feature type="signal peptide" evidence="2">
    <location>
        <begin position="1"/>
        <end position="19"/>
    </location>
</feature>
<protein>
    <submittedName>
        <fullName evidence="3">Uncharacterized protein</fullName>
    </submittedName>
</protein>
<keyword evidence="1" id="KW-1133">Transmembrane helix</keyword>
<dbReference type="InterPro" id="IPR011050">
    <property type="entry name" value="Pectin_lyase_fold/virulence"/>
</dbReference>
<dbReference type="PANTHER" id="PTHR32158:SF21">
    <property type="match status" value="1"/>
</dbReference>
<feature type="transmembrane region" description="Helical" evidence="1">
    <location>
        <begin position="1021"/>
        <end position="1044"/>
    </location>
</feature>
<sequence length="1244" mass="138047">MQTLLAVVLLFCHCQTAHGVWKRTIYVSALNGSMAADCGTSIKPCKSLDFAFRQVEQGGSNSTRLVLESGSYNLTSSVSFLRVNKFALSGDGDVTINCPRSNTSLSFFVAEDIILQGFTLTNCGDWHASSVSKKDWIVDNPKFMTAVFILYCKNLLVKEVEIKSTPGVGFTGYSIAGNVGFINVNFTQNVPLQQDNSSTSPISPTGEYAKSGGGLFLLIGKANYSTFKISTDEVQKFVKGNSLYTIRDCTFLSNEAPLPDFEVNDVPSIPFSRGGGLAIFATGTSGNNSVLVDSCLFTGNKAVWGGGMLVEFQKQCQNNTVKISNSIFEKNMALTAGGALRMSTIVEENPNLVPNQYYIVDSEIIENNATWGGGLVMFGSTYLQNGDKDGIVLIKGSILARNRGTVGAAIGAFLANLNEDEIGPAVPYKLILDNCTIANNLVVMLKNNVLVGQGTIYVDEVPLQLKNKVFINNNTGTAVLLDASTLEVSGHVEFVQNVGYRGGALALYSTAKVEFKSGSSILFLENRCEEKGGALFVSSQGPPFVSFNATGFKTHKCFFTYEDEEIDYDDWNVNITFQGNGFTVKDTNPLGKAVFASSLRDCRRTGELRANNSALEWNIIRYLDKYGQRIEIKDEVATEPIDIVYNRNDWIVAPSQFFNATVKLIDEKMNQVYGIVHIDVIGDTDPEVKLKTGSSLFLSHDMVENLRITGYVGSSFSVELRTVSGTLVFKTIKGLMLQKCFPGFKQKGFNCVCSNSENDGIHNCSDDGKEVFIKKGYWAGMVGKTFTTHLCPENYCTEGYKSYGTEEIAYLYNTSTMCKGYRNISSLLCGKCKTGYTVLIGGEHCSDSCSDLYLLTLIPYAIVLFLIVMAIMAINLDFFTGYLNAWLYSYQVLTLLLNEGFSLDSFMQFIIGLANTQLKFQQEGTCLLKGIDDADKLVIMYLLPTWVLVSVVILSKCVQKKPDCCYSKHVKAPFRAFCTLFVLCYTNITSISLKILFPARIGNRTVLYQDGEVEFFQGKHIAYSLIAIFFLAVVVIPFPLTLMFTPFFTKCCRPFFNLNQVKPIYDSYQGCFKDEYRWCSAFYFVCRLFLLSIATYVQPGPTKSLILQASCMIILVVFVYLKPYKEENKWINKLDATLLTNLSLITILSSALTQVNKDQSEIYVTIIKVLAYVPLVYLVYIAIYVGYHRKDKIRAILRVRLQRRRSLENFSETDATIGRDNIEGQHMSEYASQVMGDCKESKVA</sequence>
<proteinExistence type="predicted"/>
<dbReference type="OMA" id="GINTHIC"/>
<feature type="chain" id="PRO_5002713577" evidence="2">
    <location>
        <begin position="20"/>
        <end position="1244"/>
    </location>
</feature>
<feature type="transmembrane region" description="Helical" evidence="1">
    <location>
        <begin position="881"/>
        <end position="897"/>
    </location>
</feature>